<evidence type="ECO:0000256" key="7">
    <source>
        <dbReference type="ARBA" id="ARBA00023163"/>
    </source>
</evidence>
<keyword evidence="5" id="KW-0862">Zinc</keyword>
<name>A0A5N6F9G6_9EURO</name>
<keyword evidence="13" id="KW-1185">Reference proteome</keyword>
<evidence type="ECO:0000256" key="10">
    <source>
        <dbReference type="SAM" id="MobiDB-lite"/>
    </source>
</evidence>
<keyword evidence="8" id="KW-0539">Nucleus</keyword>
<evidence type="ECO:0000256" key="1">
    <source>
        <dbReference type="ARBA" id="ARBA00004123"/>
    </source>
</evidence>
<dbReference type="EMBL" id="ML733391">
    <property type="protein sequence ID" value="KAB8226531.1"/>
    <property type="molecule type" value="Genomic_DNA"/>
</dbReference>
<dbReference type="InterPro" id="IPR007219">
    <property type="entry name" value="XnlR_reg_dom"/>
</dbReference>
<dbReference type="SMART" id="SM00355">
    <property type="entry name" value="ZnF_C2H2"/>
    <property type="match status" value="2"/>
</dbReference>
<dbReference type="Proteomes" id="UP000326799">
    <property type="component" value="Unassembled WGS sequence"/>
</dbReference>
<comment type="subcellular location">
    <subcellularLocation>
        <location evidence="1">Nucleus</location>
    </subcellularLocation>
</comment>
<evidence type="ECO:0000256" key="5">
    <source>
        <dbReference type="ARBA" id="ARBA00022833"/>
    </source>
</evidence>
<dbReference type="CDD" id="cd12148">
    <property type="entry name" value="fungal_TF_MHR"/>
    <property type="match status" value="1"/>
</dbReference>
<dbReference type="AlphaFoldDB" id="A0A5N6F9G6"/>
<keyword evidence="3" id="KW-0677">Repeat</keyword>
<protein>
    <recommendedName>
        <fullName evidence="11">C2H2-type domain-containing protein</fullName>
    </recommendedName>
</protein>
<dbReference type="PROSITE" id="PS00028">
    <property type="entry name" value="ZINC_FINGER_C2H2_1"/>
    <property type="match status" value="2"/>
</dbReference>
<keyword evidence="4 9" id="KW-0863">Zinc-finger</keyword>
<feature type="compositionally biased region" description="Low complexity" evidence="10">
    <location>
        <begin position="93"/>
        <end position="104"/>
    </location>
</feature>
<evidence type="ECO:0000256" key="9">
    <source>
        <dbReference type="PROSITE-ProRule" id="PRU00042"/>
    </source>
</evidence>
<dbReference type="GO" id="GO:0000978">
    <property type="term" value="F:RNA polymerase II cis-regulatory region sequence-specific DNA binding"/>
    <property type="evidence" value="ECO:0007669"/>
    <property type="project" value="InterPro"/>
</dbReference>
<dbReference type="InterPro" id="IPR051059">
    <property type="entry name" value="VerF-like"/>
</dbReference>
<evidence type="ECO:0000313" key="13">
    <source>
        <dbReference type="Proteomes" id="UP000326799"/>
    </source>
</evidence>
<dbReference type="GO" id="GO:0000981">
    <property type="term" value="F:DNA-binding transcription factor activity, RNA polymerase II-specific"/>
    <property type="evidence" value="ECO:0007669"/>
    <property type="project" value="InterPro"/>
</dbReference>
<feature type="compositionally biased region" description="Polar residues" evidence="10">
    <location>
        <begin position="72"/>
        <end position="85"/>
    </location>
</feature>
<feature type="compositionally biased region" description="Polar residues" evidence="10">
    <location>
        <begin position="105"/>
        <end position="114"/>
    </location>
</feature>
<keyword evidence="2" id="KW-0479">Metal-binding</keyword>
<evidence type="ECO:0000256" key="3">
    <source>
        <dbReference type="ARBA" id="ARBA00022737"/>
    </source>
</evidence>
<dbReference type="Gene3D" id="3.30.160.60">
    <property type="entry name" value="Classic Zinc Finger"/>
    <property type="match status" value="1"/>
</dbReference>
<gene>
    <name evidence="12" type="ORF">BDV33DRAFT_162382</name>
</gene>
<dbReference type="InterPro" id="IPR013087">
    <property type="entry name" value="Znf_C2H2_type"/>
</dbReference>
<evidence type="ECO:0000256" key="4">
    <source>
        <dbReference type="ARBA" id="ARBA00022771"/>
    </source>
</evidence>
<dbReference type="InterPro" id="IPR036236">
    <property type="entry name" value="Znf_C2H2_sf"/>
</dbReference>
<proteinExistence type="predicted"/>
<dbReference type="Pfam" id="PF04082">
    <property type="entry name" value="Fungal_trans"/>
    <property type="match status" value="1"/>
</dbReference>
<dbReference type="PANTHER" id="PTHR40626">
    <property type="entry name" value="MIP31509P"/>
    <property type="match status" value="1"/>
</dbReference>
<accession>A0A5N6F9G6</accession>
<keyword evidence="6" id="KW-0805">Transcription regulation</keyword>
<organism evidence="12 13">
    <name type="scientific">Aspergillus novoparasiticus</name>
    <dbReference type="NCBI Taxonomy" id="986946"/>
    <lineage>
        <taxon>Eukaryota</taxon>
        <taxon>Fungi</taxon>
        <taxon>Dikarya</taxon>
        <taxon>Ascomycota</taxon>
        <taxon>Pezizomycotina</taxon>
        <taxon>Eurotiomycetes</taxon>
        <taxon>Eurotiomycetidae</taxon>
        <taxon>Eurotiales</taxon>
        <taxon>Aspergillaceae</taxon>
        <taxon>Aspergillus</taxon>
        <taxon>Aspergillus subgen. Circumdati</taxon>
    </lineage>
</organism>
<keyword evidence="7" id="KW-0804">Transcription</keyword>
<feature type="domain" description="C2H2-type" evidence="11">
    <location>
        <begin position="14"/>
        <end position="41"/>
    </location>
</feature>
<evidence type="ECO:0000256" key="6">
    <source>
        <dbReference type="ARBA" id="ARBA00023015"/>
    </source>
</evidence>
<dbReference type="SUPFAM" id="SSF57667">
    <property type="entry name" value="beta-beta-alpha zinc fingers"/>
    <property type="match status" value="1"/>
</dbReference>
<dbReference type="GO" id="GO:0005634">
    <property type="term" value="C:nucleus"/>
    <property type="evidence" value="ECO:0007669"/>
    <property type="project" value="UniProtKB-SubCell"/>
</dbReference>
<evidence type="ECO:0000256" key="8">
    <source>
        <dbReference type="ARBA" id="ARBA00023242"/>
    </source>
</evidence>
<dbReference type="PROSITE" id="PS50157">
    <property type="entry name" value="ZINC_FINGER_C2H2_2"/>
    <property type="match status" value="2"/>
</dbReference>
<evidence type="ECO:0000259" key="11">
    <source>
        <dbReference type="PROSITE" id="PS50157"/>
    </source>
</evidence>
<dbReference type="PANTHER" id="PTHR40626:SF11">
    <property type="entry name" value="ZINC FINGER PROTEIN YPR022C"/>
    <property type="match status" value="1"/>
</dbReference>
<feature type="region of interest" description="Disordered" evidence="10">
    <location>
        <begin position="67"/>
        <end position="117"/>
    </location>
</feature>
<feature type="domain" description="C2H2-type" evidence="11">
    <location>
        <begin position="42"/>
        <end position="70"/>
    </location>
</feature>
<evidence type="ECO:0000313" key="12">
    <source>
        <dbReference type="EMBL" id="KAB8226531.1"/>
    </source>
</evidence>
<dbReference type="GO" id="GO:0008270">
    <property type="term" value="F:zinc ion binding"/>
    <property type="evidence" value="ECO:0007669"/>
    <property type="project" value="UniProtKB-KW"/>
</dbReference>
<sequence>MSANTGLGLTRRDKQCSYCARAFARSEHLSRHERSHRNERPFRCTLCHATFTRQDVFRRHHARYHMGPFPQHHTQGNDVEQQSMSMHPRSRRTPSPITSSTTAPNDTQSLTSMTHPPAIDPVTFVDTPTISSSTPSLNFPKDQISSIPSNLEERSQEDLGANLALRCFTPPLGNHTSTASSSQVVNSPAWKGSFAISEQQWHQLASEQQWHHLASTLNIVRPVENLNDLKIPSRLTLERLLRAFSECFLIYIPCIHMPTWKAEFAPPCMIFAMASIGASYYDDDATATSLHCIAQMCIKNHIELSPLTIADEPLWVLQCLLLIMANGTKNSDFRTFQESASLASLLIEGIQYRKVSPYMPESDGGKDDILQQWQKWIDSEMTVRTICAVYVYLGALGATFHTASYSWSLDINDCFLPCEESEWTSISPQAWLEKRKSISKPPIQFSTALANIMSGQGASPLRLSIFGSYLTLHGIVKHLTSLYQDNWLIDSLPAHVQRIEESLTRWRMCAEQNPEFHCSPRYPSGVIAANALSLYRQAHVRLCGNFRPLRAALTTRNVQGITSRLNNIQINISSSRTCVKAAWCAIEALQISIVMGMAQAGSISGWHSKLLFNTYSLECCLFLSIWTREQLSRAISDRSSEENDILKTIQETLAEIDLDPAIASKPYSIQLVYAWSLIFKNSATIGLYGIIAEVLKSYADNLRG</sequence>
<dbReference type="GO" id="GO:0000785">
    <property type="term" value="C:chromatin"/>
    <property type="evidence" value="ECO:0007669"/>
    <property type="project" value="TreeGrafter"/>
</dbReference>
<evidence type="ECO:0000256" key="2">
    <source>
        <dbReference type="ARBA" id="ARBA00022723"/>
    </source>
</evidence>
<reference evidence="12 13" key="1">
    <citation type="submission" date="2019-04" db="EMBL/GenBank/DDBJ databases">
        <title>Fungal friends and foes A comparative genomics study of 23 Aspergillus species from section Flavi.</title>
        <authorList>
            <consortium name="DOE Joint Genome Institute"/>
            <person name="Kjaerbolling I."/>
            <person name="Vesth T.C."/>
            <person name="Frisvad J.C."/>
            <person name="Nybo J.L."/>
            <person name="Theobald S."/>
            <person name="Kildgaard S."/>
            <person name="Petersen T.I."/>
            <person name="Kuo A."/>
            <person name="Sato A."/>
            <person name="Lyhne E.K."/>
            <person name="Kogle M.E."/>
            <person name="Wiebenga A."/>
            <person name="Kun R.S."/>
            <person name="Lubbers R.J."/>
            <person name="Makela M.R."/>
            <person name="Barry K."/>
            <person name="Chovatia M."/>
            <person name="Clum A."/>
            <person name="Daum C."/>
            <person name="Haridas S."/>
            <person name="He G."/>
            <person name="LaButti K."/>
            <person name="Lipzen A."/>
            <person name="Mondo S."/>
            <person name="Pangilinan J."/>
            <person name="Riley R."/>
            <person name="Salamov A."/>
            <person name="Simmons B.A."/>
            <person name="Magnuson J.K."/>
            <person name="Henrissat B."/>
            <person name="Mortensen U.H."/>
            <person name="Larsen T.O."/>
            <person name="De vries R.P."/>
            <person name="Grigoriev I.V."/>
            <person name="Machida M."/>
            <person name="Baker S.E."/>
            <person name="Andersen M.R."/>
        </authorList>
    </citation>
    <scope>NUCLEOTIDE SEQUENCE [LARGE SCALE GENOMIC DNA]</scope>
    <source>
        <strain evidence="12 13">CBS 126849</strain>
    </source>
</reference>
<dbReference type="GO" id="GO:0006351">
    <property type="term" value="P:DNA-templated transcription"/>
    <property type="evidence" value="ECO:0007669"/>
    <property type="project" value="InterPro"/>
</dbReference>
<dbReference type="Pfam" id="PF00096">
    <property type="entry name" value="zf-C2H2"/>
    <property type="match status" value="1"/>
</dbReference>